<keyword evidence="3" id="KW-0645">Protease</keyword>
<dbReference type="RefSeq" id="WP_321098824.1">
    <property type="nucleotide sequence ID" value="NZ_JAXHPK010000046.1"/>
</dbReference>
<dbReference type="Proteomes" id="UP001284094">
    <property type="component" value="Unassembled WGS sequence"/>
</dbReference>
<keyword evidence="13" id="KW-1185">Reference proteome</keyword>
<keyword evidence="9" id="KW-0732">Signal</keyword>
<evidence type="ECO:0000256" key="4">
    <source>
        <dbReference type="ARBA" id="ARBA00022723"/>
    </source>
</evidence>
<evidence type="ECO:0000256" key="6">
    <source>
        <dbReference type="ARBA" id="ARBA00022833"/>
    </source>
</evidence>
<keyword evidence="4" id="KW-0479">Metal-binding</keyword>
<evidence type="ECO:0000313" key="12">
    <source>
        <dbReference type="EMBL" id="MDY6551147.1"/>
    </source>
</evidence>
<feature type="domain" description="Peptidase M16 N-terminal" evidence="10">
    <location>
        <begin position="46"/>
        <end position="189"/>
    </location>
</feature>
<feature type="domain" description="Peptidase M16 C-terminal" evidence="11">
    <location>
        <begin position="199"/>
        <end position="372"/>
    </location>
</feature>
<evidence type="ECO:0000256" key="5">
    <source>
        <dbReference type="ARBA" id="ARBA00022801"/>
    </source>
</evidence>
<sequence>MKLKLKRLTVFVLALGLSSTVFAKPVLQQSYKNIEEYKLDNGLKVILFENNKESKVYMNMIYQTGSLNDPHGKGGMAHLLEHLAFKGTKNIQGEDFQKRLDQYTLTNNASTDYYVTQYTNEVRAEKTAIDEVLRLEAERMDKLVLQQKFVPAEIEIVKRERELTSDQPFAILIDQVFKGIYGNKDLGREPIGDLEELESINMDELNEFYRKWYTPNNATFVISGKFDKAALLESLDQKFSSIPARKIPEQAVVPDLDLTKVKGQTFSVQKGSSYQKINLYMTPRNPKIEPVLEVAPLLFDMEPSGHLYKNIVDTGIVNEAMLSPWNTQNFNLMLVSVDYSPSQNVKKIDKELIFNMESFKPFSDAELNRVKTLFKNGTEANFKDASQMGDVLSQSVALNNGDWLRFF</sequence>
<organism evidence="12 13">
    <name type="scientific">Acinetobacter faecalis</name>
    <dbReference type="NCBI Taxonomy" id="2665161"/>
    <lineage>
        <taxon>Bacteria</taxon>
        <taxon>Pseudomonadati</taxon>
        <taxon>Pseudomonadota</taxon>
        <taxon>Gammaproteobacteria</taxon>
        <taxon>Moraxellales</taxon>
        <taxon>Moraxellaceae</taxon>
        <taxon>Acinetobacter</taxon>
    </lineage>
</organism>
<dbReference type="Pfam" id="PF00675">
    <property type="entry name" value="Peptidase_M16"/>
    <property type="match status" value="1"/>
</dbReference>
<dbReference type="SUPFAM" id="SSF63411">
    <property type="entry name" value="LuxS/MPP-like metallohydrolase"/>
    <property type="match status" value="2"/>
</dbReference>
<evidence type="ECO:0000256" key="1">
    <source>
        <dbReference type="ARBA" id="ARBA00001947"/>
    </source>
</evidence>
<dbReference type="EMBL" id="JAXHPO010000051">
    <property type="protein sequence ID" value="MDY6551147.1"/>
    <property type="molecule type" value="Genomic_DNA"/>
</dbReference>
<comment type="cofactor">
    <cofactor evidence="1">
        <name>Zn(2+)</name>
        <dbReference type="ChEBI" id="CHEBI:29105"/>
    </cofactor>
</comment>
<dbReference type="InterPro" id="IPR001431">
    <property type="entry name" value="Pept_M16_Zn_BS"/>
</dbReference>
<evidence type="ECO:0000256" key="2">
    <source>
        <dbReference type="ARBA" id="ARBA00007261"/>
    </source>
</evidence>
<dbReference type="Gene3D" id="3.30.830.10">
    <property type="entry name" value="Metalloenzyme, LuxS/M16 peptidase-like"/>
    <property type="match status" value="2"/>
</dbReference>
<comment type="caution">
    <text evidence="12">The sequence shown here is derived from an EMBL/GenBank/DDBJ whole genome shotgun (WGS) entry which is preliminary data.</text>
</comment>
<dbReference type="PANTHER" id="PTHR43690:SF17">
    <property type="entry name" value="PROTEIN YHJJ"/>
    <property type="match status" value="1"/>
</dbReference>
<dbReference type="PANTHER" id="PTHR43690">
    <property type="entry name" value="NARDILYSIN"/>
    <property type="match status" value="1"/>
</dbReference>
<name>A0ABU5GL85_9GAMM</name>
<comment type="similarity">
    <text evidence="2 8">Belongs to the peptidase M16 family.</text>
</comment>
<keyword evidence="7" id="KW-0482">Metalloprotease</keyword>
<dbReference type="InterPro" id="IPR011249">
    <property type="entry name" value="Metalloenz_LuxS/M16"/>
</dbReference>
<evidence type="ECO:0000259" key="11">
    <source>
        <dbReference type="Pfam" id="PF05193"/>
    </source>
</evidence>
<evidence type="ECO:0000256" key="7">
    <source>
        <dbReference type="ARBA" id="ARBA00023049"/>
    </source>
</evidence>
<dbReference type="Pfam" id="PF05193">
    <property type="entry name" value="Peptidase_M16_C"/>
    <property type="match status" value="1"/>
</dbReference>
<evidence type="ECO:0000259" key="10">
    <source>
        <dbReference type="Pfam" id="PF00675"/>
    </source>
</evidence>
<accession>A0ABU5GL85</accession>
<protein>
    <submittedName>
        <fullName evidence="12">Pitrilysin family protein</fullName>
    </submittedName>
</protein>
<evidence type="ECO:0000256" key="3">
    <source>
        <dbReference type="ARBA" id="ARBA00022670"/>
    </source>
</evidence>
<evidence type="ECO:0000256" key="8">
    <source>
        <dbReference type="RuleBase" id="RU004447"/>
    </source>
</evidence>
<feature type="chain" id="PRO_5045490245" evidence="9">
    <location>
        <begin position="24"/>
        <end position="407"/>
    </location>
</feature>
<dbReference type="PROSITE" id="PS00143">
    <property type="entry name" value="INSULINASE"/>
    <property type="match status" value="1"/>
</dbReference>
<proteinExistence type="inferred from homology"/>
<keyword evidence="6" id="KW-0862">Zinc</keyword>
<dbReference type="InterPro" id="IPR007863">
    <property type="entry name" value="Peptidase_M16_C"/>
</dbReference>
<evidence type="ECO:0000313" key="13">
    <source>
        <dbReference type="Proteomes" id="UP001284094"/>
    </source>
</evidence>
<reference evidence="12 13" key="1">
    <citation type="journal article" date="2024" name="Syst. Appl. Microbiol.">
        <title>Evidence for the occurrence of Acinetobacter faecalis in cattle feces and its emended description.</title>
        <authorList>
            <person name="Kyselkova M."/>
            <person name="Xanthopoulou K."/>
            <person name="Shestivska V."/>
            <person name="Spanelova P."/>
            <person name="Maixnerova M."/>
            <person name="Higgins P.G."/>
            <person name="Nemec A."/>
        </authorList>
    </citation>
    <scope>NUCLEOTIDE SEQUENCE [LARGE SCALE GENOMIC DNA]</scope>
    <source>
        <strain evidence="12 13">ANC 7225</strain>
    </source>
</reference>
<dbReference type="InterPro" id="IPR050626">
    <property type="entry name" value="Peptidase_M16"/>
</dbReference>
<evidence type="ECO:0000256" key="9">
    <source>
        <dbReference type="SAM" id="SignalP"/>
    </source>
</evidence>
<feature type="signal peptide" evidence="9">
    <location>
        <begin position="1"/>
        <end position="23"/>
    </location>
</feature>
<gene>
    <name evidence="12" type="ORF">SKM48_10380</name>
</gene>
<keyword evidence="5" id="KW-0378">Hydrolase</keyword>
<dbReference type="InterPro" id="IPR011765">
    <property type="entry name" value="Pept_M16_N"/>
</dbReference>